<feature type="transmembrane region" description="Helical" evidence="1">
    <location>
        <begin position="49"/>
        <end position="68"/>
    </location>
</feature>
<accession>A0ABX8TCZ9</accession>
<proteinExistence type="predicted"/>
<dbReference type="RefSeq" id="WP_219354708.1">
    <property type="nucleotide sequence ID" value="NZ_CP080034.1"/>
</dbReference>
<keyword evidence="3" id="KW-1185">Reference proteome</keyword>
<keyword evidence="1" id="KW-1133">Transmembrane helix</keyword>
<sequence>MTRTSPKLLNALRRSWLFTLFWGLLPLGMLTVFALATNSQFITLDEENWLLKLLPFVPALIAFLIGWLQWPAQRARNRALPVLHRLQMSDRPDPVPVGQFLRIDEQPPIESLPPFLQSLVVNWGGPVPRLISVLIDVLFLLAIGSLVFISTITDPLGRLSQWLNRPLPLTYWPVFFTLMGVVVLIGRWLSLRRMHDHYVTTARETGRHPFPSTR</sequence>
<evidence type="ECO:0000313" key="3">
    <source>
        <dbReference type="Proteomes" id="UP000824334"/>
    </source>
</evidence>
<gene>
    <name evidence="2" type="ORF">KWG56_10430</name>
</gene>
<protein>
    <submittedName>
        <fullName evidence="2">Uncharacterized protein</fullName>
    </submittedName>
</protein>
<name>A0ABX8TCZ9_9CAUL</name>
<evidence type="ECO:0000256" key="1">
    <source>
        <dbReference type="SAM" id="Phobius"/>
    </source>
</evidence>
<reference evidence="2 3" key="1">
    <citation type="submission" date="2021-07" db="EMBL/GenBank/DDBJ databases">
        <title>Isolation and characterization of bacteria from a gold mining with a capacity of golden bioaccumulation.</title>
        <authorList>
            <person name="Yang X.J."/>
        </authorList>
    </citation>
    <scope>NUCLEOTIDE SEQUENCE [LARGE SCALE GENOMIC DNA]</scope>
    <source>
        <strain evidence="2 3">Au29</strain>
    </source>
</reference>
<dbReference type="GeneID" id="94375687"/>
<feature type="transmembrane region" description="Helical" evidence="1">
    <location>
        <begin position="130"/>
        <end position="149"/>
    </location>
</feature>
<dbReference type="Proteomes" id="UP000824334">
    <property type="component" value="Chromosome"/>
</dbReference>
<keyword evidence="1" id="KW-0812">Transmembrane</keyword>
<feature type="transmembrane region" description="Helical" evidence="1">
    <location>
        <begin position="169"/>
        <end position="189"/>
    </location>
</feature>
<feature type="transmembrane region" description="Helical" evidence="1">
    <location>
        <begin position="16"/>
        <end position="37"/>
    </location>
</feature>
<organism evidence="2 3">
    <name type="scientific">Brevundimonas nasdae</name>
    <dbReference type="NCBI Taxonomy" id="172043"/>
    <lineage>
        <taxon>Bacteria</taxon>
        <taxon>Pseudomonadati</taxon>
        <taxon>Pseudomonadota</taxon>
        <taxon>Alphaproteobacteria</taxon>
        <taxon>Caulobacterales</taxon>
        <taxon>Caulobacteraceae</taxon>
        <taxon>Brevundimonas</taxon>
    </lineage>
</organism>
<dbReference type="EMBL" id="CP080034">
    <property type="protein sequence ID" value="QYC09051.1"/>
    <property type="molecule type" value="Genomic_DNA"/>
</dbReference>
<evidence type="ECO:0000313" key="2">
    <source>
        <dbReference type="EMBL" id="QYC09051.1"/>
    </source>
</evidence>
<keyword evidence="1" id="KW-0472">Membrane</keyword>